<dbReference type="Proteomes" id="UP000076798">
    <property type="component" value="Unassembled WGS sequence"/>
</dbReference>
<evidence type="ECO:0000313" key="3">
    <source>
        <dbReference type="Proteomes" id="UP000076798"/>
    </source>
</evidence>
<dbReference type="AlphaFoldDB" id="A0A165XIB6"/>
<sequence length="107" mass="12370">MDISMGCQKFVECFVRNDPRATKALPFRQHKGWYEVQIRTPSKRRLIDPIDFRKPSPDIKKGSEPPGRPPSTAQQTRMDKVANVLTERRPLPYDRPPEGLLITALRE</sequence>
<keyword evidence="3" id="KW-1185">Reference proteome</keyword>
<name>A0A165XIB6_9AGAM</name>
<protein>
    <submittedName>
        <fullName evidence="2">Uncharacterized protein</fullName>
    </submittedName>
</protein>
<gene>
    <name evidence="2" type="ORF">SISSUDRAFT_1055807</name>
</gene>
<accession>A0A165XIB6</accession>
<evidence type="ECO:0000256" key="1">
    <source>
        <dbReference type="SAM" id="MobiDB-lite"/>
    </source>
</evidence>
<evidence type="ECO:0000313" key="2">
    <source>
        <dbReference type="EMBL" id="KZT32220.1"/>
    </source>
</evidence>
<proteinExistence type="predicted"/>
<feature type="compositionally biased region" description="Basic and acidic residues" evidence="1">
    <location>
        <begin position="86"/>
        <end position="97"/>
    </location>
</feature>
<organism evidence="2 3">
    <name type="scientific">Sistotremastrum suecicum HHB10207 ss-3</name>
    <dbReference type="NCBI Taxonomy" id="1314776"/>
    <lineage>
        <taxon>Eukaryota</taxon>
        <taxon>Fungi</taxon>
        <taxon>Dikarya</taxon>
        <taxon>Basidiomycota</taxon>
        <taxon>Agaricomycotina</taxon>
        <taxon>Agaricomycetes</taxon>
        <taxon>Sistotremastrales</taxon>
        <taxon>Sistotremastraceae</taxon>
        <taxon>Sistotremastrum</taxon>
    </lineage>
</organism>
<reference evidence="2 3" key="1">
    <citation type="journal article" date="2016" name="Mol. Biol. Evol.">
        <title>Comparative Genomics of Early-Diverging Mushroom-Forming Fungi Provides Insights into the Origins of Lignocellulose Decay Capabilities.</title>
        <authorList>
            <person name="Nagy L.G."/>
            <person name="Riley R."/>
            <person name="Tritt A."/>
            <person name="Adam C."/>
            <person name="Daum C."/>
            <person name="Floudas D."/>
            <person name="Sun H."/>
            <person name="Yadav J.S."/>
            <person name="Pangilinan J."/>
            <person name="Larsson K.H."/>
            <person name="Matsuura K."/>
            <person name="Barry K."/>
            <person name="Labutti K."/>
            <person name="Kuo R."/>
            <person name="Ohm R.A."/>
            <person name="Bhattacharya S.S."/>
            <person name="Shirouzu T."/>
            <person name="Yoshinaga Y."/>
            <person name="Martin F.M."/>
            <person name="Grigoriev I.V."/>
            <person name="Hibbett D.S."/>
        </authorList>
    </citation>
    <scope>NUCLEOTIDE SEQUENCE [LARGE SCALE GENOMIC DNA]</scope>
    <source>
        <strain evidence="2 3">HHB10207 ss-3</strain>
    </source>
</reference>
<feature type="compositionally biased region" description="Basic and acidic residues" evidence="1">
    <location>
        <begin position="45"/>
        <end position="63"/>
    </location>
</feature>
<dbReference type="EMBL" id="KV428367">
    <property type="protein sequence ID" value="KZT32220.1"/>
    <property type="molecule type" value="Genomic_DNA"/>
</dbReference>
<feature type="region of interest" description="Disordered" evidence="1">
    <location>
        <begin position="45"/>
        <end position="107"/>
    </location>
</feature>